<name>A0A654LSU3_9ARCH</name>
<organism evidence="2 3">
    <name type="scientific">Candidatus Nitrosocosmicus oleophilus</name>
    <dbReference type="NCBI Taxonomy" id="1353260"/>
    <lineage>
        <taxon>Archaea</taxon>
        <taxon>Nitrososphaerota</taxon>
        <taxon>Nitrososphaeria</taxon>
        <taxon>Nitrososphaerales</taxon>
        <taxon>Nitrososphaeraceae</taxon>
        <taxon>Candidatus Nitrosocosmicus</taxon>
    </lineage>
</organism>
<dbReference type="InterPro" id="IPR002734">
    <property type="entry name" value="RibDG_C"/>
</dbReference>
<dbReference type="GO" id="GO:0009231">
    <property type="term" value="P:riboflavin biosynthetic process"/>
    <property type="evidence" value="ECO:0007669"/>
    <property type="project" value="InterPro"/>
</dbReference>
<evidence type="ECO:0000259" key="1">
    <source>
        <dbReference type="Pfam" id="PF01872"/>
    </source>
</evidence>
<dbReference type="OrthoDB" id="7348at2157"/>
<proteinExistence type="predicted"/>
<feature type="domain" description="Bacterial bifunctional deaminase-reductase C-terminal" evidence="1">
    <location>
        <begin position="10"/>
        <end position="189"/>
    </location>
</feature>
<dbReference type="Proteomes" id="UP000058925">
    <property type="component" value="Chromosome"/>
</dbReference>
<dbReference type="Pfam" id="PF01872">
    <property type="entry name" value="RibD_C"/>
    <property type="match status" value="1"/>
</dbReference>
<dbReference type="EMBL" id="CP012850">
    <property type="protein sequence ID" value="ALI34438.1"/>
    <property type="molecule type" value="Genomic_DNA"/>
</dbReference>
<sequence>MDDNKKEMRKLKIQVQMSMDGCIAGPNNEMDWLVWNWDEKLKEYVNKLHLPVDTILLGRKMTSDFISYWFDVINKPDDPEYSIAKKMVETPKIVFTKTLNKSEWPNTEIATGDLKEEITNLKSQEGGDIIVYGGASFDSSLIKENLIDEYYLFINPVAIGNGKTIFGDLKEIRKLSLVESMTFDPGIVLLHYEVKRN</sequence>
<keyword evidence="3" id="KW-1185">Reference proteome</keyword>
<dbReference type="InterPro" id="IPR050765">
    <property type="entry name" value="Riboflavin_Biosynth_HTPR"/>
</dbReference>
<dbReference type="PANTHER" id="PTHR38011:SF11">
    <property type="entry name" value="2,5-DIAMINO-6-RIBOSYLAMINO-4(3H)-PYRIMIDINONE 5'-PHOSPHATE REDUCTASE"/>
    <property type="match status" value="1"/>
</dbReference>
<dbReference type="InterPro" id="IPR024072">
    <property type="entry name" value="DHFR-like_dom_sf"/>
</dbReference>
<dbReference type="AlphaFoldDB" id="A0A654LSU3"/>
<reference evidence="3" key="1">
    <citation type="submission" date="2015-10" db="EMBL/GenBank/DDBJ databases">
        <title>Niche specialization of a soil ammonia-oxidizing archaeon, Candidatus Nitrosocosmicus oleophilus.</title>
        <authorList>
            <person name="Jung M.-Y."/>
            <person name="Rhee S.-K."/>
        </authorList>
    </citation>
    <scope>NUCLEOTIDE SEQUENCE [LARGE SCALE GENOMIC DNA]</scope>
    <source>
        <strain evidence="3">MY3</strain>
    </source>
</reference>
<gene>
    <name evidence="2" type="ORF">NMY3_00224</name>
</gene>
<dbReference type="RefSeq" id="WP_196817099.1">
    <property type="nucleotide sequence ID" value="NZ_CP012850.1"/>
</dbReference>
<dbReference type="GeneID" id="60420426"/>
<evidence type="ECO:0000313" key="2">
    <source>
        <dbReference type="EMBL" id="ALI34438.1"/>
    </source>
</evidence>
<dbReference type="Gene3D" id="3.40.430.10">
    <property type="entry name" value="Dihydrofolate Reductase, subunit A"/>
    <property type="match status" value="1"/>
</dbReference>
<accession>A0A654LSU3</accession>
<dbReference type="GO" id="GO:0008703">
    <property type="term" value="F:5-amino-6-(5-phosphoribosylamino)uracil reductase activity"/>
    <property type="evidence" value="ECO:0007669"/>
    <property type="project" value="InterPro"/>
</dbReference>
<dbReference type="SUPFAM" id="SSF53597">
    <property type="entry name" value="Dihydrofolate reductase-like"/>
    <property type="match status" value="1"/>
</dbReference>
<dbReference type="KEGG" id="taa:NMY3_00224"/>
<dbReference type="PANTHER" id="PTHR38011">
    <property type="entry name" value="DIHYDROFOLATE REDUCTASE FAMILY PROTEIN (AFU_ORTHOLOGUE AFUA_8G06820)"/>
    <property type="match status" value="1"/>
</dbReference>
<protein>
    <submittedName>
        <fullName evidence="2">5-amino-6-(5-phosphoribosylamino)uracil reductase</fullName>
    </submittedName>
</protein>
<evidence type="ECO:0000313" key="3">
    <source>
        <dbReference type="Proteomes" id="UP000058925"/>
    </source>
</evidence>